<keyword evidence="1" id="KW-1133">Transmembrane helix</keyword>
<dbReference type="Proteomes" id="UP000327179">
    <property type="component" value="Chromosome"/>
</dbReference>
<keyword evidence="1" id="KW-0812">Transmembrane</keyword>
<dbReference type="EMBL" id="CP043311">
    <property type="protein sequence ID" value="QEY64319.1"/>
    <property type="molecule type" value="Genomic_DNA"/>
</dbReference>
<keyword evidence="1" id="KW-0472">Membrane</keyword>
<gene>
    <name evidence="2" type="ORF">FXN65_20495</name>
</gene>
<dbReference type="KEGG" id="plal:FXN65_20495"/>
<accession>A0A5J6QUB2</accession>
<keyword evidence="3" id="KW-1185">Reference proteome</keyword>
<evidence type="ECO:0000313" key="2">
    <source>
        <dbReference type="EMBL" id="QEY64319.1"/>
    </source>
</evidence>
<dbReference type="Pfam" id="PF11286">
    <property type="entry name" value="DUF3087"/>
    <property type="match status" value="1"/>
</dbReference>
<reference evidence="2 3" key="1">
    <citation type="submission" date="2019-08" db="EMBL/GenBank/DDBJ databases">
        <title>Whole-genome Sequencing of e-waste polymer degrading bacterium Pseudomonas sp. strain PE08.</title>
        <authorList>
            <person name="Kirdat K."/>
            <person name="Debbarma P."/>
            <person name="Narawade N."/>
            <person name="Suyal D."/>
            <person name="Thorat V."/>
            <person name="Shouche Y."/>
            <person name="Goel R."/>
            <person name="Yadav A."/>
        </authorList>
    </citation>
    <scope>NUCLEOTIDE SEQUENCE [LARGE SCALE GENOMIC DNA]</scope>
    <source>
        <strain evidence="2 3">PE08</strain>
    </source>
</reference>
<name>A0A5J6QUB2_9GAMM</name>
<evidence type="ECO:0000313" key="3">
    <source>
        <dbReference type="Proteomes" id="UP000327179"/>
    </source>
</evidence>
<protein>
    <submittedName>
        <fullName evidence="2">DUF3087 domain-containing protein</fullName>
    </submittedName>
</protein>
<dbReference type="AlphaFoldDB" id="A0A5J6QUB2"/>
<evidence type="ECO:0000256" key="1">
    <source>
        <dbReference type="SAM" id="Phobius"/>
    </source>
</evidence>
<dbReference type="InterPro" id="IPR021438">
    <property type="entry name" value="DUF3087"/>
</dbReference>
<feature type="transmembrane region" description="Helical" evidence="1">
    <location>
        <begin position="52"/>
        <end position="71"/>
    </location>
</feature>
<proteinExistence type="predicted"/>
<feature type="transmembrane region" description="Helical" evidence="1">
    <location>
        <begin position="21"/>
        <end position="46"/>
    </location>
</feature>
<organism evidence="2 3">
    <name type="scientific">Metapseudomonas lalkuanensis</name>
    <dbReference type="NCBI Taxonomy" id="2604832"/>
    <lineage>
        <taxon>Bacteria</taxon>
        <taxon>Pseudomonadati</taxon>
        <taxon>Pseudomonadota</taxon>
        <taxon>Gammaproteobacteria</taxon>
        <taxon>Pseudomonadales</taxon>
        <taxon>Pseudomonadaceae</taxon>
        <taxon>Metapseudomonas</taxon>
    </lineage>
</organism>
<dbReference type="RefSeq" id="WP_151135846.1">
    <property type="nucleotide sequence ID" value="NZ_CP043311.1"/>
</dbReference>
<sequence length="178" mass="20083">MSESFEIRPMSPELYRKQTRRITLVVAAIFIALALLMSTFCVQVFGTPGGDNFRWNLIGVLAGLAITVAVVRIQLWPRPWMAPAVYGWQLKRSLMRVTNVMHKVKAGVAAGDPAAMKLLRFYHLGLTQMHQLDGNSADLSHHVREIDQHREAMEAQGLEVEQNRLELSWLEAVKGYGK</sequence>